<dbReference type="PANTHER" id="PTHR43130:SF3">
    <property type="entry name" value="HTH-TYPE TRANSCRIPTIONAL REGULATOR RV1931C"/>
    <property type="match status" value="1"/>
</dbReference>
<reference evidence="2 3" key="1">
    <citation type="submission" date="2019-02" db="EMBL/GenBank/DDBJ databases">
        <title>Genomic Encyclopedia of Type Strains, Phase IV (KMG-IV): sequencing the most valuable type-strain genomes for metagenomic binning, comparative biology and taxonomic classification.</title>
        <authorList>
            <person name="Goeker M."/>
        </authorList>
    </citation>
    <scope>NUCLEOTIDE SEQUENCE [LARGE SCALE GENOMIC DNA]</scope>
    <source>
        <strain evidence="2 3">DSM 101727</strain>
    </source>
</reference>
<accession>A0A4Q7KIU0</accession>
<feature type="domain" description="DJ-1/PfpI" evidence="1">
    <location>
        <begin position="4"/>
        <end position="176"/>
    </location>
</feature>
<sequence length="210" mass="22411">MMKTVHLAVYDTLSDWETGYAVASVNQPMWQREPGRYRVLTVGPSTDPITTAGGARIVPDVAIADLSPADSAMLIMPGANTFTPSGDHALAPFAQVAGEFLDAGTPVAAICGGTMGLASAGLLNDRAHTSNAREYLAMAPAYTGTEHYRDEPAVRDRGLITAAAIHPAEFAREIFAELDLYTPEVADAWYRFYGKHEGAAYFDLEKAAAS</sequence>
<evidence type="ECO:0000313" key="2">
    <source>
        <dbReference type="EMBL" id="RZS36478.1"/>
    </source>
</evidence>
<dbReference type="InterPro" id="IPR052158">
    <property type="entry name" value="INH-QAR"/>
</dbReference>
<protein>
    <submittedName>
        <fullName evidence="2">Putative intracellular protease/amidase</fullName>
    </submittedName>
</protein>
<proteinExistence type="predicted"/>
<dbReference type="EMBL" id="SGWQ01000007">
    <property type="protein sequence ID" value="RZS36478.1"/>
    <property type="molecule type" value="Genomic_DNA"/>
</dbReference>
<keyword evidence="2" id="KW-0378">Hydrolase</keyword>
<dbReference type="AlphaFoldDB" id="A0A4Q7KIU0"/>
<dbReference type="Gene3D" id="3.40.50.880">
    <property type="match status" value="1"/>
</dbReference>
<gene>
    <name evidence="2" type="ORF">EV193_107159</name>
</gene>
<dbReference type="RefSeq" id="WP_207222733.1">
    <property type="nucleotide sequence ID" value="NZ_SGWQ01000007.1"/>
</dbReference>
<dbReference type="InterPro" id="IPR002818">
    <property type="entry name" value="DJ-1/PfpI"/>
</dbReference>
<dbReference type="SUPFAM" id="SSF52317">
    <property type="entry name" value="Class I glutamine amidotransferase-like"/>
    <property type="match status" value="1"/>
</dbReference>
<dbReference type="GO" id="GO:0008233">
    <property type="term" value="F:peptidase activity"/>
    <property type="evidence" value="ECO:0007669"/>
    <property type="project" value="UniProtKB-KW"/>
</dbReference>
<dbReference type="Proteomes" id="UP000294257">
    <property type="component" value="Unassembled WGS sequence"/>
</dbReference>
<organism evidence="2 3">
    <name type="scientific">Herbihabitans rhizosphaerae</name>
    <dbReference type="NCBI Taxonomy" id="1872711"/>
    <lineage>
        <taxon>Bacteria</taxon>
        <taxon>Bacillati</taxon>
        <taxon>Actinomycetota</taxon>
        <taxon>Actinomycetes</taxon>
        <taxon>Pseudonocardiales</taxon>
        <taxon>Pseudonocardiaceae</taxon>
        <taxon>Herbihabitans</taxon>
    </lineage>
</organism>
<dbReference type="InterPro" id="IPR029062">
    <property type="entry name" value="Class_I_gatase-like"/>
</dbReference>
<dbReference type="GO" id="GO:0006508">
    <property type="term" value="P:proteolysis"/>
    <property type="evidence" value="ECO:0007669"/>
    <property type="project" value="UniProtKB-KW"/>
</dbReference>
<dbReference type="Pfam" id="PF01965">
    <property type="entry name" value="DJ-1_PfpI"/>
    <property type="match status" value="1"/>
</dbReference>
<dbReference type="PANTHER" id="PTHR43130">
    <property type="entry name" value="ARAC-FAMILY TRANSCRIPTIONAL REGULATOR"/>
    <property type="match status" value="1"/>
</dbReference>
<evidence type="ECO:0000313" key="3">
    <source>
        <dbReference type="Proteomes" id="UP000294257"/>
    </source>
</evidence>
<keyword evidence="2" id="KW-0645">Protease</keyword>
<keyword evidence="3" id="KW-1185">Reference proteome</keyword>
<evidence type="ECO:0000259" key="1">
    <source>
        <dbReference type="Pfam" id="PF01965"/>
    </source>
</evidence>
<comment type="caution">
    <text evidence="2">The sequence shown here is derived from an EMBL/GenBank/DDBJ whole genome shotgun (WGS) entry which is preliminary data.</text>
</comment>
<name>A0A4Q7KIU0_9PSEU</name>